<dbReference type="RefSeq" id="WP_068453305.1">
    <property type="nucleotide sequence ID" value="NZ_JALKQX010000002.1"/>
</dbReference>
<organism evidence="2 3">
    <name type="scientific">Kurthia gibsonii</name>
    <dbReference type="NCBI Taxonomy" id="33946"/>
    <lineage>
        <taxon>Bacteria</taxon>
        <taxon>Bacillati</taxon>
        <taxon>Bacillota</taxon>
        <taxon>Bacilli</taxon>
        <taxon>Bacillales</taxon>
        <taxon>Caryophanaceae</taxon>
        <taxon>Kurthia</taxon>
    </lineage>
</organism>
<sequence length="211" mass="24572">MKIEVFTDYTCPFCYIGKQKLMQAIEKTNLQEPIEIQYKNYEVHPEIQGAVQQPYKDYLLESMDGRAEKVDTFLAELQQHANEVGLTYHFDTMIPANTADAHRLAKWMAKEQKEHEWTERLMQGHFVEGKDLSDRAYLFSVIEELGYSKKEAKRILDGQDYQQELDQDAYDAQQIGVDRAPFFVFDNRFGIIGAEPEEVFIRTLKQTAGEN</sequence>
<comment type="caution">
    <text evidence="2">The sequence shown here is derived from an EMBL/GenBank/DDBJ whole genome shotgun (WGS) entry which is preliminary data.</text>
</comment>
<reference evidence="2 3" key="1">
    <citation type="submission" date="2024-04" db="EMBL/GenBank/DDBJ databases">
        <authorList>
            <person name="Wu Y.S."/>
            <person name="Zhang L."/>
        </authorList>
    </citation>
    <scope>NUCLEOTIDE SEQUENCE [LARGE SCALE GENOMIC DNA]</scope>
    <source>
        <strain evidence="2 3">KG-01</strain>
    </source>
</reference>
<dbReference type="InterPro" id="IPR036249">
    <property type="entry name" value="Thioredoxin-like_sf"/>
</dbReference>
<accession>A0ABU9LNL5</accession>
<dbReference type="Proteomes" id="UP001398420">
    <property type="component" value="Unassembled WGS sequence"/>
</dbReference>
<dbReference type="Gene3D" id="3.40.30.10">
    <property type="entry name" value="Glutaredoxin"/>
    <property type="match status" value="1"/>
</dbReference>
<dbReference type="PANTHER" id="PTHR13887:SF41">
    <property type="entry name" value="THIOREDOXIN SUPERFAMILY PROTEIN"/>
    <property type="match status" value="1"/>
</dbReference>
<evidence type="ECO:0000313" key="2">
    <source>
        <dbReference type="EMBL" id="MEL5988690.1"/>
    </source>
</evidence>
<proteinExistence type="predicted"/>
<evidence type="ECO:0000313" key="3">
    <source>
        <dbReference type="Proteomes" id="UP001398420"/>
    </source>
</evidence>
<dbReference type="SUPFAM" id="SSF52833">
    <property type="entry name" value="Thioredoxin-like"/>
    <property type="match status" value="1"/>
</dbReference>
<dbReference type="Pfam" id="PF01323">
    <property type="entry name" value="DSBA"/>
    <property type="match status" value="1"/>
</dbReference>
<keyword evidence="3" id="KW-1185">Reference proteome</keyword>
<dbReference type="EMBL" id="JBCEWA010000007">
    <property type="protein sequence ID" value="MEL5988690.1"/>
    <property type="molecule type" value="Genomic_DNA"/>
</dbReference>
<protein>
    <submittedName>
        <fullName evidence="2">DsbA family oxidoreductase</fullName>
    </submittedName>
</protein>
<dbReference type="CDD" id="cd03024">
    <property type="entry name" value="DsbA_FrnE"/>
    <property type="match status" value="1"/>
</dbReference>
<dbReference type="InterPro" id="IPR001853">
    <property type="entry name" value="DSBA-like_thioredoxin_dom"/>
</dbReference>
<name>A0ABU9LNL5_9BACL</name>
<gene>
    <name evidence="2" type="ORF">AAF454_09805</name>
</gene>
<evidence type="ECO:0000259" key="1">
    <source>
        <dbReference type="Pfam" id="PF01323"/>
    </source>
</evidence>
<dbReference type="PANTHER" id="PTHR13887">
    <property type="entry name" value="GLUTATHIONE S-TRANSFERASE KAPPA"/>
    <property type="match status" value="1"/>
</dbReference>
<feature type="domain" description="DSBA-like thioredoxin" evidence="1">
    <location>
        <begin position="3"/>
        <end position="202"/>
    </location>
</feature>